<name>A0A2L2TGM7_9HYPO</name>
<dbReference type="OrthoDB" id="5216135at2759"/>
<protein>
    <submittedName>
        <fullName evidence="1">Uncharacterized protein</fullName>
    </submittedName>
</protein>
<evidence type="ECO:0000313" key="1">
    <source>
        <dbReference type="EMBL" id="CEI41062.1"/>
    </source>
</evidence>
<accession>A0A2L2TGM7</accession>
<dbReference type="EMBL" id="LN649232">
    <property type="protein sequence ID" value="CEI41062.1"/>
    <property type="molecule type" value="Genomic_DNA"/>
</dbReference>
<proteinExistence type="predicted"/>
<dbReference type="GeneID" id="37265033"/>
<evidence type="ECO:0000313" key="2">
    <source>
        <dbReference type="Proteomes" id="UP000245910"/>
    </source>
</evidence>
<dbReference type="KEGG" id="fvn:FVRRES_13403"/>
<organism evidence="1 2">
    <name type="scientific">Fusarium venenatum</name>
    <dbReference type="NCBI Taxonomy" id="56646"/>
    <lineage>
        <taxon>Eukaryota</taxon>
        <taxon>Fungi</taxon>
        <taxon>Dikarya</taxon>
        <taxon>Ascomycota</taxon>
        <taxon>Pezizomycotina</taxon>
        <taxon>Sordariomycetes</taxon>
        <taxon>Hypocreomycetidae</taxon>
        <taxon>Hypocreales</taxon>
        <taxon>Nectriaceae</taxon>
        <taxon>Fusarium</taxon>
    </lineage>
</organism>
<sequence>MPDDPSGRPLRQLADMVVRYNGWLTNEINNLVESNNLAHQDQQIKQIMAKLCHNMVRFNDYHLIFNAAEGLKFDIWSNFLTTTKTLMKLPHPQRDFITARMLLYLGFQFHQAHDEKLYRTAKEAEETALSNFCIELDDALLEPLRNTWKSSNNYEDFKWVFVDDRIHLAHDEIVMNESDLKIAQALSPSERTQISKQDGTKFHYYKEAFDINKANPTLFEGLMPRWDCGEENTDGFFWTTRSSDGPIRLEITYEIETFGRENNEKTISMFRRSRQFCLDARQISEGKTRKQAHIILDEIAIHYKLPREIQGHILEYLPYREPFPYLQKLDLAAAYTPFPIASGHYCADCKMLPGRPSSRRTCPGRSMWIWNLPLRRFNVFHTDQYLCWALCAHGAECAGHHDGHDREWIVERGPNLSLFIEKEISKLNDEFISLDQVGLGPVRKIRLDTKEEDTARQQRLASCNGIYRDSGDDWKMTGGLSGLVDSMLHGRVLIGAWAHNGTDEGGTDQEPAQWALGRSLKDQESAQEATRDLHAWPGRCEWC</sequence>
<keyword evidence="2" id="KW-1185">Reference proteome</keyword>
<dbReference type="Proteomes" id="UP000245910">
    <property type="component" value="Chromosome IIII"/>
</dbReference>
<dbReference type="RefSeq" id="XP_025583101.1">
    <property type="nucleotide sequence ID" value="XM_025728767.2"/>
</dbReference>
<reference evidence="2" key="1">
    <citation type="submission" date="2014-10" db="EMBL/GenBank/DDBJ databases">
        <authorList>
            <person name="King R."/>
        </authorList>
    </citation>
    <scope>NUCLEOTIDE SEQUENCE [LARGE SCALE GENOMIC DNA]</scope>
    <source>
        <strain evidence="2">A3/5</strain>
    </source>
</reference>
<dbReference type="AlphaFoldDB" id="A0A2L2TGM7"/>